<evidence type="ECO:0000313" key="2">
    <source>
        <dbReference type="Proteomes" id="UP001060215"/>
    </source>
</evidence>
<keyword evidence="2" id="KW-1185">Reference proteome</keyword>
<dbReference type="EMBL" id="CM045761">
    <property type="protein sequence ID" value="KAI8012983.1"/>
    <property type="molecule type" value="Genomic_DNA"/>
</dbReference>
<evidence type="ECO:0000313" key="1">
    <source>
        <dbReference type="EMBL" id="KAI8012983.1"/>
    </source>
</evidence>
<dbReference type="Proteomes" id="UP001060215">
    <property type="component" value="Chromosome 4"/>
</dbReference>
<name>A0ACC0HJE0_9ERIC</name>
<sequence length="1248" mass="140699">MAEAEAEAEAAKRLISDIGKQLAAQKSCPNKDLLVKLLRQATSAFPELDQSASLKPAIKPLSDYLVKHRLLLHKDKDIRLLVAICFCEIIRVLAPNPDLTDAVFKDIFELFVSLFAELADTTSAYFSRRLKVLETVSKLKFCVLMLDTGCEDLVLKMFNTFFSVVREHHPQSLFSAMSSIVALILKEKEKVSQSLIDVILLNILKEGKGASLAASRLAVSVIQNCEEELETRVSEFLTSCIVNRDAVGSELKEFYHEIIFEVFQCAPRMLLVVIPTLTQELLADQVDVRIKAVNLIGKLLAFPGYHVAQEYRYLFIEFLKRFSDKSAEVRLGAISCAKAFYMTNPSGTEAVDVLTALEGRLLDFDDRVRTQAVVVACDLARANLKSVPSELITRATERLRDKKVSVRKKALQKLLEVYRDYCTKCSAGIITPSDHFEQILCGILMLCYDKDCKEFSPQNMELVLAEEMFPTSLSIEDRTRHWILLFSLFEPPHLKALNSILYKKRRLQTEMQVYLSLQKEENNGSEEVHKRIQNSVAKMSSFFPDSSKAEECFDKLNSVKDSNIFSTLAQLLDEVTIKIAQATRDNFLRKMGDRHPHFGFLRLLSTKCLFNIFSSEHVHCILDHLLGDNFTNKSLEDSSVKLLLAIISAFPSLLRGSEKLFQLLLQQDMPFNEELIQMLAKAGPHSDIKLSDIYPSLERVCLEGTRAESKLAVSAVAALIDTSELFFFSELCQTLVDALHGGQNIPTVLQALGCLAQHSVSTFESRDGEITQYIVEFFFQSADVETSNCQDLRDETSDCGVLCKLKIFGLKALVKSFLPHRPTHVSRDINQLLDVLSQMLQHGYISDGIISCESDKANIRLAAAKSVLRLSRRWDLHIPPEIFRFTIWMAKDSSTFARRLFIDKTHKLLKQHAVPTKYACAFAFAASDSVKDLRDNSLKYMAEFVREYSRDARIRQTSGKQLGLTDYPAYIVVFLIHVLAHDSGFPPENCDDEEIYAQFFSPLVFTLQAFVNASFVDGDMDVVNAAVLCLQSIFVAIKRAEDAVDAHTTPKLHILADFGISILNALNHSAITASHTLRLILLPSSLYRISPAEKRDEDVGNNSQVCVGQRMKLWSPVDKCYHLGTVSGFDSTSDTHKITYDNGEVEVFRLETENWETISNDFLQEKELDSFTAQHCDFVNSQTKMVDALPDGVCQTKNSQSKGTSFSKRRISMPGKENKRHKVSMDTSTSEVINVNEEAIVRRTRRRK</sequence>
<comment type="caution">
    <text evidence="1">The sequence shown here is derived from an EMBL/GenBank/DDBJ whole genome shotgun (WGS) entry which is preliminary data.</text>
</comment>
<accession>A0ACC0HJE0</accession>
<protein>
    <submittedName>
        <fullName evidence="1">Uncharacterized protein</fullName>
    </submittedName>
</protein>
<reference evidence="1 2" key="1">
    <citation type="journal article" date="2022" name="Plant J.">
        <title>Chromosome-level genome of Camellia lanceoleosa provides a valuable resource for understanding genome evolution and self-incompatibility.</title>
        <authorList>
            <person name="Gong W."/>
            <person name="Xiao S."/>
            <person name="Wang L."/>
            <person name="Liao Z."/>
            <person name="Chang Y."/>
            <person name="Mo W."/>
            <person name="Hu G."/>
            <person name="Li W."/>
            <person name="Zhao G."/>
            <person name="Zhu H."/>
            <person name="Hu X."/>
            <person name="Ji K."/>
            <person name="Xiang X."/>
            <person name="Song Q."/>
            <person name="Yuan D."/>
            <person name="Jin S."/>
            <person name="Zhang L."/>
        </authorList>
    </citation>
    <scope>NUCLEOTIDE SEQUENCE [LARGE SCALE GENOMIC DNA]</scope>
    <source>
        <strain evidence="1">SQ_2022a</strain>
    </source>
</reference>
<gene>
    <name evidence="1" type="ORF">LOK49_LG05G02383</name>
</gene>
<organism evidence="1 2">
    <name type="scientific">Camellia lanceoleosa</name>
    <dbReference type="NCBI Taxonomy" id="1840588"/>
    <lineage>
        <taxon>Eukaryota</taxon>
        <taxon>Viridiplantae</taxon>
        <taxon>Streptophyta</taxon>
        <taxon>Embryophyta</taxon>
        <taxon>Tracheophyta</taxon>
        <taxon>Spermatophyta</taxon>
        <taxon>Magnoliopsida</taxon>
        <taxon>eudicotyledons</taxon>
        <taxon>Gunneridae</taxon>
        <taxon>Pentapetalae</taxon>
        <taxon>asterids</taxon>
        <taxon>Ericales</taxon>
        <taxon>Theaceae</taxon>
        <taxon>Camellia</taxon>
    </lineage>
</organism>
<proteinExistence type="predicted"/>